<accession>A0A0K1RXN7</accession>
<reference evidence="1 2" key="1">
    <citation type="journal article" date="2016" name="Stand. Genomic Sci.">
        <title>Complete genome sequence and genomic characterization of Microcystis panniformis FACHB 1757 by third-generation sequencing.</title>
        <authorList>
            <person name="Zhang J.Y."/>
            <person name="Guan R."/>
            <person name="Zhang H.J."/>
            <person name="Li H."/>
            <person name="Xiao P."/>
            <person name="Yu G.L."/>
            <person name="Du L."/>
            <person name="Cao D.M."/>
            <person name="Zhu B.C."/>
            <person name="Li R.H."/>
            <person name="Lu Z.H."/>
        </authorList>
    </citation>
    <scope>NUCLEOTIDE SEQUENCE [LARGE SCALE GENOMIC DNA]</scope>
    <source>
        <strain evidence="1 2">FACHB-1757</strain>
    </source>
</reference>
<name>A0A0K1RXN7_9CHRO</name>
<keyword evidence="2" id="KW-1185">Reference proteome</keyword>
<dbReference type="EMBL" id="CP011339">
    <property type="protein sequence ID" value="AKV66580.1"/>
    <property type="molecule type" value="Genomic_DNA"/>
</dbReference>
<dbReference type="Proteomes" id="UP000068167">
    <property type="component" value="Chromosome"/>
</dbReference>
<dbReference type="PATRIC" id="fig|1638788.3.peg.1413"/>
<protein>
    <submittedName>
        <fullName evidence="1">Uncharacterized protein</fullName>
    </submittedName>
</protein>
<gene>
    <name evidence="1" type="ORF">VL20_1409</name>
</gene>
<proteinExistence type="predicted"/>
<dbReference type="KEGG" id="mpk:VL20_1409"/>
<organism evidence="1 2">
    <name type="scientific">Microcystis panniformis FACHB-1757</name>
    <dbReference type="NCBI Taxonomy" id="1638788"/>
    <lineage>
        <taxon>Bacteria</taxon>
        <taxon>Bacillati</taxon>
        <taxon>Cyanobacteriota</taxon>
        <taxon>Cyanophyceae</taxon>
        <taxon>Oscillatoriophycideae</taxon>
        <taxon>Chroococcales</taxon>
        <taxon>Microcystaceae</taxon>
        <taxon>Microcystis</taxon>
    </lineage>
</organism>
<sequence length="46" mass="5434">MLSPQRDWKWNINRAKIEQQKPKQGEIFPKVFPLTAFFQTGTIDLS</sequence>
<evidence type="ECO:0000313" key="1">
    <source>
        <dbReference type="EMBL" id="AKV66580.1"/>
    </source>
</evidence>
<evidence type="ECO:0000313" key="2">
    <source>
        <dbReference type="Proteomes" id="UP000068167"/>
    </source>
</evidence>
<dbReference type="AlphaFoldDB" id="A0A0K1RXN7"/>